<keyword evidence="4" id="KW-0028">Amino-acid biosynthesis</keyword>
<dbReference type="InterPro" id="IPR000623">
    <property type="entry name" value="Shikimate_kinase/TSH1"/>
</dbReference>
<dbReference type="InterPro" id="IPR023000">
    <property type="entry name" value="Shikimate_kinase_CS"/>
</dbReference>
<dbReference type="PANTHER" id="PTHR21087:SF16">
    <property type="entry name" value="SHIKIMATE KINASE 1, CHLOROPLASTIC"/>
    <property type="match status" value="1"/>
</dbReference>
<reference evidence="11" key="1">
    <citation type="submission" date="2016-10" db="EMBL/GenBank/DDBJ databases">
        <title>Sequence of Gallionella enrichment culture.</title>
        <authorList>
            <person name="Poehlein A."/>
            <person name="Muehling M."/>
            <person name="Daniel R."/>
        </authorList>
    </citation>
    <scope>NUCLEOTIDE SEQUENCE</scope>
</reference>
<sequence>MSDAPRAVDGKPDTAPARPIRIFLVGLMGAGKTTVGRSLAQRCGLRFVDSDHEIERREGCTIAELFARDGEAAFRDLEAAVIDELTQLDGIVLATGGGAVLRESSRAALHGRGSVVYLRASPDELANRTRHDRSRPLLQGVDARARLRELFRARDPLYRAVAHFVIDTGRPSPALLTQLVLTQLELGGVLDASRKR</sequence>
<dbReference type="EMBL" id="MLJW01000328">
    <property type="protein sequence ID" value="OIQ89481.1"/>
    <property type="molecule type" value="Genomic_DNA"/>
</dbReference>
<organism evidence="11">
    <name type="scientific">mine drainage metagenome</name>
    <dbReference type="NCBI Taxonomy" id="410659"/>
    <lineage>
        <taxon>unclassified sequences</taxon>
        <taxon>metagenomes</taxon>
        <taxon>ecological metagenomes</taxon>
    </lineage>
</organism>
<dbReference type="PANTHER" id="PTHR21087">
    <property type="entry name" value="SHIKIMATE KINASE"/>
    <property type="match status" value="1"/>
</dbReference>
<evidence type="ECO:0000256" key="3">
    <source>
        <dbReference type="ARBA" id="ARBA00012154"/>
    </source>
</evidence>
<keyword evidence="6" id="KW-0547">Nucleotide-binding</keyword>
<comment type="caution">
    <text evidence="11">The sequence shown here is derived from an EMBL/GenBank/DDBJ whole genome shotgun (WGS) entry which is preliminary data.</text>
</comment>
<dbReference type="GO" id="GO:0008652">
    <property type="term" value="P:amino acid biosynthetic process"/>
    <property type="evidence" value="ECO:0007669"/>
    <property type="project" value="UniProtKB-KW"/>
</dbReference>
<dbReference type="SUPFAM" id="SSF52540">
    <property type="entry name" value="P-loop containing nucleoside triphosphate hydrolases"/>
    <property type="match status" value="1"/>
</dbReference>
<keyword evidence="5 11" id="KW-0808">Transferase</keyword>
<evidence type="ECO:0000256" key="8">
    <source>
        <dbReference type="ARBA" id="ARBA00022840"/>
    </source>
</evidence>
<dbReference type="GO" id="GO:0009423">
    <property type="term" value="P:chorismate biosynthetic process"/>
    <property type="evidence" value="ECO:0007669"/>
    <property type="project" value="UniProtKB-UniPathway"/>
</dbReference>
<evidence type="ECO:0000256" key="7">
    <source>
        <dbReference type="ARBA" id="ARBA00022777"/>
    </source>
</evidence>
<dbReference type="GO" id="GO:0009073">
    <property type="term" value="P:aromatic amino acid family biosynthetic process"/>
    <property type="evidence" value="ECO:0007669"/>
    <property type="project" value="UniProtKB-KW"/>
</dbReference>
<comment type="catalytic activity">
    <reaction evidence="10">
        <text>shikimate + ATP = 3-phosphoshikimate + ADP + H(+)</text>
        <dbReference type="Rhea" id="RHEA:13121"/>
        <dbReference type="ChEBI" id="CHEBI:15378"/>
        <dbReference type="ChEBI" id="CHEBI:30616"/>
        <dbReference type="ChEBI" id="CHEBI:36208"/>
        <dbReference type="ChEBI" id="CHEBI:145989"/>
        <dbReference type="ChEBI" id="CHEBI:456216"/>
        <dbReference type="EC" id="2.7.1.71"/>
    </reaction>
</comment>
<evidence type="ECO:0000256" key="4">
    <source>
        <dbReference type="ARBA" id="ARBA00022605"/>
    </source>
</evidence>
<evidence type="ECO:0000256" key="5">
    <source>
        <dbReference type="ARBA" id="ARBA00022679"/>
    </source>
</evidence>
<name>A0A1J5R0K4_9ZZZZ</name>
<dbReference type="GO" id="GO:0005829">
    <property type="term" value="C:cytosol"/>
    <property type="evidence" value="ECO:0007669"/>
    <property type="project" value="TreeGrafter"/>
</dbReference>
<dbReference type="PRINTS" id="PR01100">
    <property type="entry name" value="SHIKIMTKNASE"/>
</dbReference>
<dbReference type="UniPathway" id="UPA00053">
    <property type="reaction ID" value="UER00088"/>
</dbReference>
<evidence type="ECO:0000256" key="10">
    <source>
        <dbReference type="ARBA" id="ARBA00048567"/>
    </source>
</evidence>
<accession>A0A1J5R0K4</accession>
<proteinExistence type="inferred from homology"/>
<dbReference type="InterPro" id="IPR031322">
    <property type="entry name" value="Shikimate/glucono_kinase"/>
</dbReference>
<keyword evidence="9" id="KW-0057">Aromatic amino acid biosynthesis</keyword>
<comment type="pathway">
    <text evidence="1">Metabolic intermediate biosynthesis; chorismate biosynthesis; chorismate from D-erythrose 4-phosphate and phosphoenolpyruvate: step 5/7.</text>
</comment>
<dbReference type="PROSITE" id="PS01128">
    <property type="entry name" value="SHIKIMATE_KINASE"/>
    <property type="match status" value="1"/>
</dbReference>
<keyword evidence="7 11" id="KW-0418">Kinase</keyword>
<comment type="similarity">
    <text evidence="2">Belongs to the shikimate kinase family.</text>
</comment>
<evidence type="ECO:0000256" key="9">
    <source>
        <dbReference type="ARBA" id="ARBA00023141"/>
    </source>
</evidence>
<dbReference type="GO" id="GO:0004765">
    <property type="term" value="F:shikimate kinase activity"/>
    <property type="evidence" value="ECO:0007669"/>
    <property type="project" value="UniProtKB-EC"/>
</dbReference>
<protein>
    <recommendedName>
        <fullName evidence="3">shikimate kinase</fullName>
        <ecNumber evidence="3">2.7.1.71</ecNumber>
    </recommendedName>
</protein>
<keyword evidence="8" id="KW-0067">ATP-binding</keyword>
<evidence type="ECO:0000256" key="1">
    <source>
        <dbReference type="ARBA" id="ARBA00004842"/>
    </source>
</evidence>
<evidence type="ECO:0000256" key="2">
    <source>
        <dbReference type="ARBA" id="ARBA00006997"/>
    </source>
</evidence>
<dbReference type="CDD" id="cd00464">
    <property type="entry name" value="SK"/>
    <property type="match status" value="1"/>
</dbReference>
<dbReference type="HAMAP" id="MF_00109">
    <property type="entry name" value="Shikimate_kinase"/>
    <property type="match status" value="1"/>
</dbReference>
<evidence type="ECO:0000313" key="11">
    <source>
        <dbReference type="EMBL" id="OIQ89481.1"/>
    </source>
</evidence>
<dbReference type="Gene3D" id="3.40.50.300">
    <property type="entry name" value="P-loop containing nucleotide triphosphate hydrolases"/>
    <property type="match status" value="1"/>
</dbReference>
<gene>
    <name evidence="11" type="primary">aroK_7</name>
    <name evidence="11" type="ORF">GALL_286120</name>
</gene>
<dbReference type="AlphaFoldDB" id="A0A1J5R0K4"/>
<dbReference type="Pfam" id="PF01202">
    <property type="entry name" value="SKI"/>
    <property type="match status" value="1"/>
</dbReference>
<dbReference type="GO" id="GO:0005524">
    <property type="term" value="F:ATP binding"/>
    <property type="evidence" value="ECO:0007669"/>
    <property type="project" value="UniProtKB-KW"/>
</dbReference>
<evidence type="ECO:0000256" key="6">
    <source>
        <dbReference type="ARBA" id="ARBA00022741"/>
    </source>
</evidence>
<dbReference type="EC" id="2.7.1.71" evidence="3"/>
<dbReference type="InterPro" id="IPR027417">
    <property type="entry name" value="P-loop_NTPase"/>
</dbReference>